<proteinExistence type="predicted"/>
<accession>A0A0F9CTZ8</accession>
<reference evidence="1" key="1">
    <citation type="journal article" date="2015" name="Nature">
        <title>Complex archaea that bridge the gap between prokaryotes and eukaryotes.</title>
        <authorList>
            <person name="Spang A."/>
            <person name="Saw J.H."/>
            <person name="Jorgensen S.L."/>
            <person name="Zaremba-Niedzwiedzka K."/>
            <person name="Martijn J."/>
            <person name="Lind A.E."/>
            <person name="van Eijk R."/>
            <person name="Schleper C."/>
            <person name="Guy L."/>
            <person name="Ettema T.J."/>
        </authorList>
    </citation>
    <scope>NUCLEOTIDE SEQUENCE</scope>
</reference>
<name>A0A0F9CTZ8_9ZZZZ</name>
<gene>
    <name evidence="1" type="ORF">LCGC14_2360730</name>
</gene>
<dbReference type="AlphaFoldDB" id="A0A0F9CTZ8"/>
<comment type="caution">
    <text evidence="1">The sequence shown here is derived from an EMBL/GenBank/DDBJ whole genome shotgun (WGS) entry which is preliminary data.</text>
</comment>
<dbReference type="EMBL" id="LAZR01034571">
    <property type="protein sequence ID" value="KKL44931.1"/>
    <property type="molecule type" value="Genomic_DNA"/>
</dbReference>
<evidence type="ECO:0000313" key="1">
    <source>
        <dbReference type="EMBL" id="KKL44931.1"/>
    </source>
</evidence>
<organism evidence="1">
    <name type="scientific">marine sediment metagenome</name>
    <dbReference type="NCBI Taxonomy" id="412755"/>
    <lineage>
        <taxon>unclassified sequences</taxon>
        <taxon>metagenomes</taxon>
        <taxon>ecological metagenomes</taxon>
    </lineage>
</organism>
<feature type="non-terminal residue" evidence="1">
    <location>
        <position position="1"/>
    </location>
</feature>
<protein>
    <submittedName>
        <fullName evidence="1">Uncharacterized protein</fullName>
    </submittedName>
</protein>
<sequence>QWAIYVINSLLRLKNCALYNYGNRAIITVGGGEGNNVNIGIELPNGGQDLHLYTNRYIGKDLNIGGKNGGIIISSFSSIAYINIENNNNILKAHKMFYLNGEIIKKEVVLGSGDPYKRSNGADSIMEISCDSNVVDAPAPDEWKYLIFEHEFEMDTALRNYRYYVQCKAMSIISAGELYLECEYIDQYVDDNTYYNLKVRSDETVSERSGVDDWTQYIEIIGIQPAVASKVRIKCYLSKYDADGRIFIDPKVVIT</sequence>